<dbReference type="InterPro" id="IPR013324">
    <property type="entry name" value="RNA_pol_sigma_r3/r4-like"/>
</dbReference>
<comment type="similarity">
    <text evidence="1">Belongs to the sigma-70 factor family. ECF subfamily.</text>
</comment>
<feature type="domain" description="RNA polymerase sigma-70 region 2" evidence="7">
    <location>
        <begin position="18"/>
        <end position="73"/>
    </location>
</feature>
<keyword evidence="3" id="KW-0731">Sigma factor</keyword>
<dbReference type="Pfam" id="PF04542">
    <property type="entry name" value="Sigma70_r2"/>
    <property type="match status" value="1"/>
</dbReference>
<dbReference type="Pfam" id="PF08281">
    <property type="entry name" value="Sigma70_r4_2"/>
    <property type="match status" value="1"/>
</dbReference>
<dbReference type="SUPFAM" id="SSF88946">
    <property type="entry name" value="Sigma2 domain of RNA polymerase sigma factors"/>
    <property type="match status" value="1"/>
</dbReference>
<dbReference type="InterPro" id="IPR013249">
    <property type="entry name" value="RNA_pol_sigma70_r4_t2"/>
</dbReference>
<dbReference type="SUPFAM" id="SSF88659">
    <property type="entry name" value="Sigma3 and sigma4 domains of RNA polymerase sigma factors"/>
    <property type="match status" value="1"/>
</dbReference>
<protein>
    <recommendedName>
        <fullName evidence="11">RNA polymerase sigma-70 factor, sigma-E family</fullName>
    </recommendedName>
</protein>
<reference evidence="10" key="1">
    <citation type="journal article" date="2019" name="Int. J. Syst. Evol. Microbiol.">
        <title>The Global Catalogue of Microorganisms (GCM) 10K type strain sequencing project: providing services to taxonomists for standard genome sequencing and annotation.</title>
        <authorList>
            <consortium name="The Broad Institute Genomics Platform"/>
            <consortium name="The Broad Institute Genome Sequencing Center for Infectious Disease"/>
            <person name="Wu L."/>
            <person name="Ma J."/>
        </authorList>
    </citation>
    <scope>NUCLEOTIDE SEQUENCE [LARGE SCALE GENOMIC DNA]</scope>
    <source>
        <strain evidence="10">CGMCC 4.7367</strain>
    </source>
</reference>
<evidence type="ECO:0000259" key="8">
    <source>
        <dbReference type="Pfam" id="PF08281"/>
    </source>
</evidence>
<dbReference type="InterPro" id="IPR013325">
    <property type="entry name" value="RNA_pol_sigma_r2"/>
</dbReference>
<dbReference type="CDD" id="cd06171">
    <property type="entry name" value="Sigma70_r4"/>
    <property type="match status" value="1"/>
</dbReference>
<keyword evidence="10" id="KW-1185">Reference proteome</keyword>
<dbReference type="Gene3D" id="1.10.10.10">
    <property type="entry name" value="Winged helix-like DNA-binding domain superfamily/Winged helix DNA-binding domain"/>
    <property type="match status" value="1"/>
</dbReference>
<dbReference type="Gene3D" id="1.10.1740.10">
    <property type="match status" value="1"/>
</dbReference>
<comment type="caution">
    <text evidence="9">The sequence shown here is derived from an EMBL/GenBank/DDBJ whole genome shotgun (WGS) entry which is preliminary data.</text>
</comment>
<dbReference type="InterPro" id="IPR036388">
    <property type="entry name" value="WH-like_DNA-bd_sf"/>
</dbReference>
<feature type="transmembrane region" description="Helical" evidence="6">
    <location>
        <begin position="179"/>
        <end position="200"/>
    </location>
</feature>
<evidence type="ECO:0000256" key="4">
    <source>
        <dbReference type="ARBA" id="ARBA00023125"/>
    </source>
</evidence>
<dbReference type="RefSeq" id="WP_191297929.1">
    <property type="nucleotide sequence ID" value="NZ_BNAR01000003.1"/>
</dbReference>
<keyword evidence="6" id="KW-0472">Membrane</keyword>
<dbReference type="InterPro" id="IPR014284">
    <property type="entry name" value="RNA_pol_sigma-70_dom"/>
</dbReference>
<evidence type="ECO:0000313" key="9">
    <source>
        <dbReference type="EMBL" id="GHH36605.1"/>
    </source>
</evidence>
<evidence type="ECO:0008006" key="11">
    <source>
        <dbReference type="Google" id="ProtNLM"/>
    </source>
</evidence>
<dbReference type="Proteomes" id="UP000605568">
    <property type="component" value="Unassembled WGS sequence"/>
</dbReference>
<proteinExistence type="inferred from homology"/>
<dbReference type="PANTHER" id="PTHR43133">
    <property type="entry name" value="RNA POLYMERASE ECF-TYPE SIGMA FACTO"/>
    <property type="match status" value="1"/>
</dbReference>
<evidence type="ECO:0000256" key="6">
    <source>
        <dbReference type="SAM" id="Phobius"/>
    </source>
</evidence>
<name>A0ABQ3M9Q5_9PSEU</name>
<keyword evidence="6" id="KW-0812">Transmembrane</keyword>
<accession>A0ABQ3M9Q5</accession>
<dbReference type="InterPro" id="IPR039425">
    <property type="entry name" value="RNA_pol_sigma-70-like"/>
</dbReference>
<organism evidence="9 10">
    <name type="scientific">Lentzea cavernae</name>
    <dbReference type="NCBI Taxonomy" id="2020703"/>
    <lineage>
        <taxon>Bacteria</taxon>
        <taxon>Bacillati</taxon>
        <taxon>Actinomycetota</taxon>
        <taxon>Actinomycetes</taxon>
        <taxon>Pseudonocardiales</taxon>
        <taxon>Pseudonocardiaceae</taxon>
        <taxon>Lentzea</taxon>
    </lineage>
</organism>
<dbReference type="InterPro" id="IPR014325">
    <property type="entry name" value="RNA_pol_sigma-E_actinobac"/>
</dbReference>
<dbReference type="NCBIfam" id="TIGR02937">
    <property type="entry name" value="sigma70-ECF"/>
    <property type="match status" value="1"/>
</dbReference>
<gene>
    <name evidence="9" type="ORF">GCM10017774_23720</name>
</gene>
<evidence type="ECO:0000256" key="5">
    <source>
        <dbReference type="ARBA" id="ARBA00023163"/>
    </source>
</evidence>
<evidence type="ECO:0000256" key="2">
    <source>
        <dbReference type="ARBA" id="ARBA00023015"/>
    </source>
</evidence>
<evidence type="ECO:0000313" key="10">
    <source>
        <dbReference type="Proteomes" id="UP000605568"/>
    </source>
</evidence>
<dbReference type="InterPro" id="IPR007627">
    <property type="entry name" value="RNA_pol_sigma70_r2"/>
</dbReference>
<evidence type="ECO:0000259" key="7">
    <source>
        <dbReference type="Pfam" id="PF04542"/>
    </source>
</evidence>
<evidence type="ECO:0000256" key="3">
    <source>
        <dbReference type="ARBA" id="ARBA00023082"/>
    </source>
</evidence>
<keyword evidence="5" id="KW-0804">Transcription</keyword>
<keyword evidence="6" id="KW-1133">Transmembrane helix</keyword>
<dbReference type="PANTHER" id="PTHR43133:SF50">
    <property type="entry name" value="ECF RNA POLYMERASE SIGMA FACTOR SIGM"/>
    <property type="match status" value="1"/>
</dbReference>
<sequence length="366" mass="40089">MDRDREFGEFVDARALVMRRTAYLLCGDWHRAEDIVQQSLIKMYVAWSRVRKDSIDAYSRKVLVRTAIDETRRGFFQRERTVDAVPERAVADSASDLDLREALDALPPGQRAVVVLRYWEDLSITETARILGRTEGTVKSQAAKGLAALRTLLEDEPELRIYRSEVIRKGKTKLTRRRTAIATAVAFVLLAGLGTAGYLARPHESSSDATFAALDLNVELARVLRDTNVVPAGVAVDDLAGRRAAKHRSGNGSPYAAVRLTDARGVSGLKVAVDRTTPPGDLTCPEPASARDCYVDPVTGYHVRTSFREEPGGVVSWVADVVRPNGIRIEVRSDNVDPVSAAVTRPEPVLGRDAVVKIATSPGLTF</sequence>
<dbReference type="EMBL" id="BNAR01000003">
    <property type="protein sequence ID" value="GHH36605.1"/>
    <property type="molecule type" value="Genomic_DNA"/>
</dbReference>
<keyword evidence="2" id="KW-0805">Transcription regulation</keyword>
<evidence type="ECO:0000256" key="1">
    <source>
        <dbReference type="ARBA" id="ARBA00010641"/>
    </source>
</evidence>
<keyword evidence="4" id="KW-0238">DNA-binding</keyword>
<feature type="domain" description="RNA polymerase sigma factor 70 region 4 type 2" evidence="8">
    <location>
        <begin position="98"/>
        <end position="149"/>
    </location>
</feature>
<dbReference type="NCBIfam" id="TIGR02983">
    <property type="entry name" value="SigE-fam_strep"/>
    <property type="match status" value="1"/>
</dbReference>